<dbReference type="EMBL" id="SAYW01000004">
    <property type="protein sequence ID" value="RWU06278.1"/>
    <property type="molecule type" value="Genomic_DNA"/>
</dbReference>
<dbReference type="RefSeq" id="WP_164881232.1">
    <property type="nucleotide sequence ID" value="NZ_SAYW01000004.1"/>
</dbReference>
<evidence type="ECO:0000313" key="2">
    <source>
        <dbReference type="Proteomes" id="UP000284120"/>
    </source>
</evidence>
<evidence type="ECO:0000313" key="1">
    <source>
        <dbReference type="EMBL" id="RWU06278.1"/>
    </source>
</evidence>
<reference evidence="1 2" key="1">
    <citation type="submission" date="2018-06" db="EMBL/GenBank/DDBJ databases">
        <title>Pedobacter endophyticus sp. nov., an endophytic bacterium isolated from a leaf of Triticum aestivum.</title>
        <authorList>
            <person name="Zhang L."/>
        </authorList>
    </citation>
    <scope>NUCLEOTIDE SEQUENCE [LARGE SCALE GENOMIC DNA]</scope>
    <source>
        <strain evidence="1 2">CM134L-2</strain>
    </source>
</reference>
<organism evidence="1 2">
    <name type="scientific">Pedobacter chitinilyticus</name>
    <dbReference type="NCBI Taxonomy" id="2233776"/>
    <lineage>
        <taxon>Bacteria</taxon>
        <taxon>Pseudomonadati</taxon>
        <taxon>Bacteroidota</taxon>
        <taxon>Sphingobacteriia</taxon>
        <taxon>Sphingobacteriales</taxon>
        <taxon>Sphingobacteriaceae</taxon>
        <taxon>Pedobacter</taxon>
    </lineage>
</organism>
<dbReference type="AlphaFoldDB" id="A0A3S3STI9"/>
<proteinExistence type="predicted"/>
<comment type="caution">
    <text evidence="1">The sequence shown here is derived from an EMBL/GenBank/DDBJ whole genome shotgun (WGS) entry which is preliminary data.</text>
</comment>
<gene>
    <name evidence="1" type="ORF">DPV69_13380</name>
</gene>
<name>A0A3S3STI9_9SPHI</name>
<protein>
    <submittedName>
        <fullName evidence="1">Uncharacterized protein</fullName>
    </submittedName>
</protein>
<keyword evidence="2" id="KW-1185">Reference proteome</keyword>
<accession>A0A3S3STI9</accession>
<sequence length="164" mass="18180">MMLTVLLTTLTITSCSKKDDDATNDGSFHLNAKIGSKDRTFSDLRARWVDGGNYLEITGRVSSNEWLTITVLNQTTRVPIGKYNLDDNTPFSLLTTYTLIENNTQKNYTASRATVWPDLFNLEITKIDNNVVEGKFTGTLVIGSGLTTLETITVENGSFSVPFK</sequence>
<dbReference type="Proteomes" id="UP000284120">
    <property type="component" value="Unassembled WGS sequence"/>
</dbReference>